<proteinExistence type="predicted"/>
<evidence type="ECO:0000313" key="1">
    <source>
        <dbReference type="EMBL" id="KAJ1931932.1"/>
    </source>
</evidence>
<evidence type="ECO:0000313" key="2">
    <source>
        <dbReference type="Proteomes" id="UP001150603"/>
    </source>
</evidence>
<comment type="caution">
    <text evidence="1">The sequence shown here is derived from an EMBL/GenBank/DDBJ whole genome shotgun (WGS) entry which is preliminary data.</text>
</comment>
<keyword evidence="2" id="KW-1185">Reference proteome</keyword>
<name>A0ACC1IZL5_9FUNG</name>
<dbReference type="Proteomes" id="UP001150603">
    <property type="component" value="Unassembled WGS sequence"/>
</dbReference>
<dbReference type="EMBL" id="JANBPW010005768">
    <property type="protein sequence ID" value="KAJ1931932.1"/>
    <property type="molecule type" value="Genomic_DNA"/>
</dbReference>
<gene>
    <name evidence="1" type="ORF">FBU59_006543</name>
</gene>
<sequence length="96" mass="11017">MQIHTSAYRQSAEDKRHEEFNKAFVKTLRSLSEAPQDPVEIPEASKNADATLAKAVSGLFRKGSVEVTPELLERRKQLREKYPELFKDISDEELDK</sequence>
<accession>A0ACC1IZL5</accession>
<protein>
    <submittedName>
        <fullName evidence="1">Uncharacterized protein</fullName>
    </submittedName>
</protein>
<organism evidence="1 2">
    <name type="scientific">Linderina macrospora</name>
    <dbReference type="NCBI Taxonomy" id="4868"/>
    <lineage>
        <taxon>Eukaryota</taxon>
        <taxon>Fungi</taxon>
        <taxon>Fungi incertae sedis</taxon>
        <taxon>Zoopagomycota</taxon>
        <taxon>Kickxellomycotina</taxon>
        <taxon>Kickxellomycetes</taxon>
        <taxon>Kickxellales</taxon>
        <taxon>Kickxellaceae</taxon>
        <taxon>Linderina</taxon>
    </lineage>
</organism>
<reference evidence="1" key="1">
    <citation type="submission" date="2022-07" db="EMBL/GenBank/DDBJ databases">
        <title>Phylogenomic reconstructions and comparative analyses of Kickxellomycotina fungi.</title>
        <authorList>
            <person name="Reynolds N.K."/>
            <person name="Stajich J.E."/>
            <person name="Barry K."/>
            <person name="Grigoriev I.V."/>
            <person name="Crous P."/>
            <person name="Smith M.E."/>
        </authorList>
    </citation>
    <scope>NUCLEOTIDE SEQUENCE</scope>
    <source>
        <strain evidence="1">NRRL 5244</strain>
    </source>
</reference>